<keyword evidence="3" id="KW-1003">Cell membrane</keyword>
<reference evidence="12" key="2">
    <citation type="journal article" date="2014" name="Int. J. Syst. Evol. Microbiol.">
        <title>Complete genome of a new Firmicutes species belonging to the dominant human colonic microbiota ('Ruminococcus bicirculans') reveals two chromosomes and a selective capacity to utilize plant glucans.</title>
        <authorList>
            <consortium name="NISC Comparative Sequencing Program"/>
            <person name="Wegmann U."/>
            <person name="Louis P."/>
            <person name="Goesmann A."/>
            <person name="Henrissat B."/>
            <person name="Duncan S.H."/>
            <person name="Flint H.J."/>
        </authorList>
    </citation>
    <scope>NUCLEOTIDE SEQUENCE</scope>
    <source>
        <strain evidence="12">CCM 7403</strain>
    </source>
</reference>
<dbReference type="Gene3D" id="3.40.50.300">
    <property type="entry name" value="P-loop containing nucleotide triphosphate hydrolases"/>
    <property type="match status" value="1"/>
</dbReference>
<reference evidence="15" key="3">
    <citation type="journal article" date="2019" name="Int. J. Syst. Evol. Microbiol.">
        <title>The Global Catalogue of Microorganisms (GCM) 10K type strain sequencing project: providing services to taxonomists for standard genome sequencing and annotation.</title>
        <authorList>
            <consortium name="The Broad Institute Genomics Platform"/>
            <consortium name="The Broad Institute Genome Sequencing Center for Infectious Disease"/>
            <person name="Wu L."/>
            <person name="Ma J."/>
        </authorList>
    </citation>
    <scope>NUCLEOTIDE SEQUENCE [LARGE SCALE GENOMIC DNA]</scope>
    <source>
        <strain evidence="15">CCM 7403</strain>
    </source>
</reference>
<keyword evidence="2" id="KW-0813">Transport</keyword>
<reference evidence="13 14" key="1">
    <citation type="journal article" date="2008" name="Int. J. Syst. Evol. Microbiol.">
        <title>Nocardioides daphniae sp. nov., isolated from Daphnia cucullata (Crustacea: Cladocera).</title>
        <authorList>
            <person name="Toth E.M."/>
            <person name="Keki Z."/>
            <person name="Homonnay Z.G."/>
            <person name="Borsodi A.K."/>
            <person name="Marialigeti K."/>
            <person name="Schumann P."/>
        </authorList>
    </citation>
    <scope>NUCLEOTIDE SEQUENCE [LARGE SCALE GENOMIC DNA]</scope>
    <source>
        <strain evidence="13 14">JCM 16608</strain>
    </source>
</reference>
<dbReference type="EMBL" id="CP038462">
    <property type="protein sequence ID" value="QCC76665.1"/>
    <property type="molecule type" value="Genomic_DNA"/>
</dbReference>
<dbReference type="PROSITE" id="PS50893">
    <property type="entry name" value="ABC_TRANSPORTER_2"/>
    <property type="match status" value="1"/>
</dbReference>
<evidence type="ECO:0000313" key="13">
    <source>
        <dbReference type="EMBL" id="QCC76665.1"/>
    </source>
</evidence>
<dbReference type="Proteomes" id="UP000630594">
    <property type="component" value="Unassembled WGS sequence"/>
</dbReference>
<evidence type="ECO:0000256" key="3">
    <source>
        <dbReference type="ARBA" id="ARBA00022475"/>
    </source>
</evidence>
<dbReference type="InterPro" id="IPR027417">
    <property type="entry name" value="P-loop_NTPase"/>
</dbReference>
<keyword evidence="6 13" id="KW-0067">ATP-binding</keyword>
<dbReference type="GO" id="GO:0006826">
    <property type="term" value="P:iron ion transport"/>
    <property type="evidence" value="ECO:0007669"/>
    <property type="project" value="UniProtKB-KW"/>
</dbReference>
<dbReference type="InterPro" id="IPR051535">
    <property type="entry name" value="Siderophore_ABC-ATPase"/>
</dbReference>
<dbReference type="GO" id="GO:0016887">
    <property type="term" value="F:ATP hydrolysis activity"/>
    <property type="evidence" value="ECO:0007669"/>
    <property type="project" value="InterPro"/>
</dbReference>
<keyword evidence="15" id="KW-1185">Reference proteome</keyword>
<dbReference type="RefSeq" id="WP_135831714.1">
    <property type="nucleotide sequence ID" value="NZ_BMCK01000002.1"/>
</dbReference>
<keyword evidence="7" id="KW-0408">Iron</keyword>
<dbReference type="GO" id="GO:0005524">
    <property type="term" value="F:ATP binding"/>
    <property type="evidence" value="ECO:0007669"/>
    <property type="project" value="UniProtKB-KW"/>
</dbReference>
<evidence type="ECO:0000256" key="1">
    <source>
        <dbReference type="ARBA" id="ARBA00004202"/>
    </source>
</evidence>
<evidence type="ECO:0000256" key="2">
    <source>
        <dbReference type="ARBA" id="ARBA00022448"/>
    </source>
</evidence>
<dbReference type="PANTHER" id="PTHR42771:SF3">
    <property type="entry name" value="PETROBACTIN IMPORT ATP-BINDING PROTEIN YCLP"/>
    <property type="match status" value="1"/>
</dbReference>
<evidence type="ECO:0000256" key="9">
    <source>
        <dbReference type="ARBA" id="ARBA00023136"/>
    </source>
</evidence>
<reference evidence="12" key="5">
    <citation type="submission" date="2024-05" db="EMBL/GenBank/DDBJ databases">
        <authorList>
            <person name="Sun Q."/>
            <person name="Sedlacek I."/>
        </authorList>
    </citation>
    <scope>NUCLEOTIDE SEQUENCE</scope>
    <source>
        <strain evidence="12">CCM 7403</strain>
    </source>
</reference>
<dbReference type="Proteomes" id="UP000297025">
    <property type="component" value="Chromosome"/>
</dbReference>
<dbReference type="PANTHER" id="PTHR42771">
    <property type="entry name" value="IRON(3+)-HYDROXAMATE IMPORT ATP-BINDING PROTEIN FHUC"/>
    <property type="match status" value="1"/>
</dbReference>
<evidence type="ECO:0000313" key="15">
    <source>
        <dbReference type="Proteomes" id="UP000630594"/>
    </source>
</evidence>
<reference evidence="13" key="4">
    <citation type="submission" date="2019-03" db="EMBL/GenBank/DDBJ databases">
        <authorList>
            <person name="Huang Y."/>
        </authorList>
    </citation>
    <scope>NUCLEOTIDE SEQUENCE</scope>
    <source>
        <strain evidence="13">JCM 16608</strain>
    </source>
</reference>
<dbReference type="AlphaFoldDB" id="A0A4P7UBH9"/>
<dbReference type="CDD" id="cd03214">
    <property type="entry name" value="ABC_Iron-Siderophores_B12_Hemin"/>
    <property type="match status" value="1"/>
</dbReference>
<dbReference type="SMART" id="SM00382">
    <property type="entry name" value="AAA"/>
    <property type="match status" value="1"/>
</dbReference>
<evidence type="ECO:0000256" key="4">
    <source>
        <dbReference type="ARBA" id="ARBA00022496"/>
    </source>
</evidence>
<feature type="region of interest" description="Disordered" evidence="10">
    <location>
        <begin position="1"/>
        <end position="21"/>
    </location>
</feature>
<evidence type="ECO:0000259" key="11">
    <source>
        <dbReference type="PROSITE" id="PS50893"/>
    </source>
</evidence>
<sequence>MSETLDLPPTSTAPTGVTSPATPAVRVEGVTKRYGQTVVIDDVRLELPTGGVTALIGPNGAGKSTLLSVMGRLLGADEGRVTVAGLDVATTKGDVLATKLAVLRQENRLDIRLTVRDLVAFGRYPHSKGRPTADDLVHVERALAYLDLTDLADRFLDQLSGGQRQRAFVAMVLCQDADVVLLDEPLNNLDLRHAVAMMGRLRDAARELGRTIVVVVHDLNVASCYADTIVAMSQGRVVASGTPEEIIRPELLSGIYGLPIAVHELDGQRITTYYC</sequence>
<evidence type="ECO:0000256" key="10">
    <source>
        <dbReference type="SAM" id="MobiDB-lite"/>
    </source>
</evidence>
<protein>
    <submittedName>
        <fullName evidence="12">ABC transporter permease</fullName>
    </submittedName>
    <submittedName>
        <fullName evidence="13">ATP-binding cassette domain-containing protein</fullName>
    </submittedName>
</protein>
<name>A0A4P7UBH9_9ACTN</name>
<dbReference type="PROSITE" id="PS00211">
    <property type="entry name" value="ABC_TRANSPORTER_1"/>
    <property type="match status" value="1"/>
</dbReference>
<feature type="domain" description="ABC transporter" evidence="11">
    <location>
        <begin position="25"/>
        <end position="259"/>
    </location>
</feature>
<evidence type="ECO:0000256" key="8">
    <source>
        <dbReference type="ARBA" id="ARBA00023065"/>
    </source>
</evidence>
<evidence type="ECO:0000256" key="6">
    <source>
        <dbReference type="ARBA" id="ARBA00022840"/>
    </source>
</evidence>
<evidence type="ECO:0000256" key="5">
    <source>
        <dbReference type="ARBA" id="ARBA00022741"/>
    </source>
</evidence>
<keyword evidence="4" id="KW-0410">Iron transport</keyword>
<evidence type="ECO:0000256" key="7">
    <source>
        <dbReference type="ARBA" id="ARBA00023004"/>
    </source>
</evidence>
<dbReference type="OrthoDB" id="5296765at2"/>
<gene>
    <name evidence="12" type="primary">cbrD</name>
    <name evidence="13" type="ORF">E2C04_04545</name>
    <name evidence="12" type="ORF">GCM10007231_12680</name>
</gene>
<keyword evidence="8" id="KW-0406">Ion transport</keyword>
<keyword evidence="9" id="KW-0472">Membrane</keyword>
<comment type="subcellular location">
    <subcellularLocation>
        <location evidence="1">Cell membrane</location>
        <topology evidence="1">Peripheral membrane protein</topology>
    </subcellularLocation>
</comment>
<evidence type="ECO:0000313" key="12">
    <source>
        <dbReference type="EMBL" id="GGD15158.1"/>
    </source>
</evidence>
<dbReference type="InterPro" id="IPR003593">
    <property type="entry name" value="AAA+_ATPase"/>
</dbReference>
<dbReference type="SUPFAM" id="SSF52540">
    <property type="entry name" value="P-loop containing nucleoside triphosphate hydrolases"/>
    <property type="match status" value="1"/>
</dbReference>
<evidence type="ECO:0000313" key="14">
    <source>
        <dbReference type="Proteomes" id="UP000297025"/>
    </source>
</evidence>
<dbReference type="InterPro" id="IPR017871">
    <property type="entry name" value="ABC_transporter-like_CS"/>
</dbReference>
<dbReference type="FunFam" id="3.40.50.300:FF:000134">
    <property type="entry name" value="Iron-enterobactin ABC transporter ATP-binding protein"/>
    <property type="match status" value="1"/>
</dbReference>
<dbReference type="Pfam" id="PF00005">
    <property type="entry name" value="ABC_tran"/>
    <property type="match status" value="1"/>
</dbReference>
<dbReference type="InterPro" id="IPR003439">
    <property type="entry name" value="ABC_transporter-like_ATP-bd"/>
</dbReference>
<keyword evidence="5" id="KW-0547">Nucleotide-binding</keyword>
<dbReference type="GO" id="GO:0005886">
    <property type="term" value="C:plasma membrane"/>
    <property type="evidence" value="ECO:0007669"/>
    <property type="project" value="UniProtKB-SubCell"/>
</dbReference>
<dbReference type="EMBL" id="BMCK01000002">
    <property type="protein sequence ID" value="GGD15158.1"/>
    <property type="molecule type" value="Genomic_DNA"/>
</dbReference>
<organism evidence="13 14">
    <name type="scientific">Nocardioides daphniae</name>
    <dbReference type="NCBI Taxonomy" id="402297"/>
    <lineage>
        <taxon>Bacteria</taxon>
        <taxon>Bacillati</taxon>
        <taxon>Actinomycetota</taxon>
        <taxon>Actinomycetes</taxon>
        <taxon>Propionibacteriales</taxon>
        <taxon>Nocardioidaceae</taxon>
        <taxon>Nocardioides</taxon>
    </lineage>
</organism>
<accession>A0A4P7UBH9</accession>
<proteinExistence type="predicted"/>
<dbReference type="KEGG" id="ndp:E2C04_04545"/>